<dbReference type="Proteomes" id="UP000317977">
    <property type="component" value="Unassembled WGS sequence"/>
</dbReference>
<proteinExistence type="predicted"/>
<gene>
    <name evidence="1" type="ORF">Poly59_12380</name>
</gene>
<dbReference type="OrthoDB" id="273982at2"/>
<evidence type="ECO:0000313" key="2">
    <source>
        <dbReference type="Proteomes" id="UP000317977"/>
    </source>
</evidence>
<dbReference type="RefSeq" id="WP_146533081.1">
    <property type="nucleotide sequence ID" value="NZ_SJPX01000001.1"/>
</dbReference>
<protein>
    <submittedName>
        <fullName evidence="1">Uncharacterized protein</fullName>
    </submittedName>
</protein>
<name>A0A5C6FCG9_9BACT</name>
<accession>A0A5C6FCG9</accession>
<comment type="caution">
    <text evidence="1">The sequence shown here is derived from an EMBL/GenBank/DDBJ whole genome shotgun (WGS) entry which is preliminary data.</text>
</comment>
<sequence length="171" mass="17758">MSVKEKSGVPADVSLSSADGRLNVVFQWRADRFVQSVFVDGIHAGDSVDGDGETDWPPSPPIQQLSLEEIGGSAVILGVGAAGQGHWSISVEKAGDSSLKFDLACQCRGQAGSLGSTYQTSNSFGLSVSNGDFEAIEPGIVRAAADSNAPDPKNSGPNASTVRWTYQLDAT</sequence>
<evidence type="ECO:0000313" key="1">
    <source>
        <dbReference type="EMBL" id="TWU58327.1"/>
    </source>
</evidence>
<reference evidence="1 2" key="1">
    <citation type="submission" date="2019-02" db="EMBL/GenBank/DDBJ databases">
        <title>Deep-cultivation of Planctomycetes and their phenomic and genomic characterization uncovers novel biology.</title>
        <authorList>
            <person name="Wiegand S."/>
            <person name="Jogler M."/>
            <person name="Boedeker C."/>
            <person name="Pinto D."/>
            <person name="Vollmers J."/>
            <person name="Rivas-Marin E."/>
            <person name="Kohn T."/>
            <person name="Peeters S.H."/>
            <person name="Heuer A."/>
            <person name="Rast P."/>
            <person name="Oberbeckmann S."/>
            <person name="Bunk B."/>
            <person name="Jeske O."/>
            <person name="Meyerdierks A."/>
            <person name="Storesund J.E."/>
            <person name="Kallscheuer N."/>
            <person name="Luecker S."/>
            <person name="Lage O.M."/>
            <person name="Pohl T."/>
            <person name="Merkel B.J."/>
            <person name="Hornburger P."/>
            <person name="Mueller R.-W."/>
            <person name="Bruemmer F."/>
            <person name="Labrenz M."/>
            <person name="Spormann A.M."/>
            <person name="Op Den Camp H."/>
            <person name="Overmann J."/>
            <person name="Amann R."/>
            <person name="Jetten M.S.M."/>
            <person name="Mascher T."/>
            <person name="Medema M.H."/>
            <person name="Devos D.P."/>
            <person name="Kaster A.-K."/>
            <person name="Ovreas L."/>
            <person name="Rohde M."/>
            <person name="Galperin M.Y."/>
            <person name="Jogler C."/>
        </authorList>
    </citation>
    <scope>NUCLEOTIDE SEQUENCE [LARGE SCALE GENOMIC DNA]</scope>
    <source>
        <strain evidence="1 2">Poly59</strain>
    </source>
</reference>
<dbReference type="AlphaFoldDB" id="A0A5C6FCG9"/>
<dbReference type="EMBL" id="SJPX01000001">
    <property type="protein sequence ID" value="TWU58327.1"/>
    <property type="molecule type" value="Genomic_DNA"/>
</dbReference>
<keyword evidence="2" id="KW-1185">Reference proteome</keyword>
<organism evidence="1 2">
    <name type="scientific">Rubripirellula reticaptiva</name>
    <dbReference type="NCBI Taxonomy" id="2528013"/>
    <lineage>
        <taxon>Bacteria</taxon>
        <taxon>Pseudomonadati</taxon>
        <taxon>Planctomycetota</taxon>
        <taxon>Planctomycetia</taxon>
        <taxon>Pirellulales</taxon>
        <taxon>Pirellulaceae</taxon>
        <taxon>Rubripirellula</taxon>
    </lineage>
</organism>